<feature type="binding site" evidence="4">
    <location>
        <position position="24"/>
    </location>
    <ligand>
        <name>Zn(2+)</name>
        <dbReference type="ChEBI" id="CHEBI:29105"/>
        <note>catalytic</note>
    </ligand>
</feature>
<dbReference type="KEGG" id="mlz:F6J85_00580"/>
<evidence type="ECO:0000313" key="6">
    <source>
        <dbReference type="EMBL" id="QEW01735.1"/>
    </source>
</evidence>
<comment type="cofactor">
    <cofactor evidence="4">
        <name>Zn(2+)</name>
        <dbReference type="ChEBI" id="CHEBI:29105"/>
    </cofactor>
    <text evidence="4">Binds 1 zinc ion per subunit.</text>
</comment>
<dbReference type="InterPro" id="IPR001365">
    <property type="entry name" value="A_deaminase_dom"/>
</dbReference>
<keyword evidence="4" id="KW-0546">Nucleotide metabolism</keyword>
<dbReference type="GO" id="GO:0009117">
    <property type="term" value="P:nucleotide metabolic process"/>
    <property type="evidence" value="ECO:0007669"/>
    <property type="project" value="UniProtKB-KW"/>
</dbReference>
<comment type="catalytic activity">
    <reaction evidence="4">
        <text>adenine + H2O + H(+) = hypoxanthine + NH4(+)</text>
        <dbReference type="Rhea" id="RHEA:23688"/>
        <dbReference type="ChEBI" id="CHEBI:15377"/>
        <dbReference type="ChEBI" id="CHEBI:15378"/>
        <dbReference type="ChEBI" id="CHEBI:16708"/>
        <dbReference type="ChEBI" id="CHEBI:17368"/>
        <dbReference type="ChEBI" id="CHEBI:28938"/>
        <dbReference type="EC" id="3.5.4.2"/>
    </reaction>
</comment>
<dbReference type="AlphaFoldDB" id="A0A5J6KZU2"/>
<reference evidence="7" key="1">
    <citation type="submission" date="2019-09" db="EMBL/GenBank/DDBJ databases">
        <title>Mumia zhuanghuii sp. nov. isolated from the intestinal contents of plateau pika (Ochotona curzoniae) in the Qinghai-Tibet plateau of China.</title>
        <authorList>
            <person name="Tian Z."/>
        </authorList>
    </citation>
    <scope>NUCLEOTIDE SEQUENCE [LARGE SCALE GENOMIC DNA]</scope>
    <source>
        <strain evidence="7">L-031</strain>
    </source>
</reference>
<dbReference type="InterPro" id="IPR028892">
    <property type="entry name" value="ADE"/>
</dbReference>
<dbReference type="InterPro" id="IPR006330">
    <property type="entry name" value="Ado/ade_deaminase"/>
</dbReference>
<sequence>MTTPVDFDLTAFAHGLPKAELHLHLEGTLEPELKFALAARNGIELPEKTVEEVRATYDFTDLTSFLAVYYPAMRVLQTAEDFHDLAWAYLLKAKEQGVVHAEMFFDPQAHTSRGVPFENVITGYRRAAVRAQDELGISAELILCFLRDFSAEYAMATLMEALPYKAWILGVGLDSDERDNPPTKFAAVFARAKAEGFFLTMHCDIDQVGSIDNIRAVLEDIGVDRIDHGTNIVEDPALVALAKERGLGFTTCPVSNSFVTEQMKADEIVGLLREGVRVMVNSDDPAYFGAYVGDNYVALAEQAGLTPTELVQLAVNSFEAAWLTPARRAAYIAAIEEYATAQGVPLPAQGVRLPA</sequence>
<protein>
    <recommendedName>
        <fullName evidence="4">Adenine deaminase</fullName>
        <shortName evidence="4">ADE</shortName>
        <ecNumber evidence="4">3.5.4.2</ecNumber>
    </recommendedName>
    <alternativeName>
        <fullName evidence="4">Adenine aminohydrolase</fullName>
        <shortName evidence="4">AAH</shortName>
    </alternativeName>
</protein>
<feature type="binding site" evidence="4">
    <location>
        <position position="283"/>
    </location>
    <ligand>
        <name>Zn(2+)</name>
        <dbReference type="ChEBI" id="CHEBI:29105"/>
        <note>catalytic</note>
    </ligand>
</feature>
<dbReference type="Gene3D" id="3.20.20.140">
    <property type="entry name" value="Metal-dependent hydrolases"/>
    <property type="match status" value="1"/>
</dbReference>
<proteinExistence type="inferred from homology"/>
<dbReference type="RefSeq" id="WP_150923396.1">
    <property type="nucleotide sequence ID" value="NZ_CP044232.1"/>
</dbReference>
<organism evidence="6 7">
    <name type="scientific">Microbacterium lushaniae</name>
    <dbReference type="NCBI Taxonomy" id="2614639"/>
    <lineage>
        <taxon>Bacteria</taxon>
        <taxon>Bacillati</taxon>
        <taxon>Actinomycetota</taxon>
        <taxon>Actinomycetes</taxon>
        <taxon>Micrococcales</taxon>
        <taxon>Microbacteriaceae</taxon>
        <taxon>Microbacterium</taxon>
    </lineage>
</organism>
<dbReference type="GO" id="GO:0043103">
    <property type="term" value="P:hypoxanthine salvage"/>
    <property type="evidence" value="ECO:0007669"/>
    <property type="project" value="UniProtKB-UniRule"/>
</dbReference>
<dbReference type="GO" id="GO:0000034">
    <property type="term" value="F:adenine deaminase activity"/>
    <property type="evidence" value="ECO:0007669"/>
    <property type="project" value="UniProtKB-UniRule"/>
</dbReference>
<comment type="function">
    <text evidence="4">Catalyzes the hydrolytic deamination of adenine to hypoxanthine. Plays an important role in the purine salvage pathway and in nitrogen catabolism.</text>
</comment>
<dbReference type="NCBIfam" id="TIGR01430">
    <property type="entry name" value="aden_deam"/>
    <property type="match status" value="1"/>
</dbReference>
<feature type="domain" description="Adenosine deaminase" evidence="5">
    <location>
        <begin position="17"/>
        <end position="336"/>
    </location>
</feature>
<evidence type="ECO:0000256" key="3">
    <source>
        <dbReference type="ARBA" id="ARBA00022833"/>
    </source>
</evidence>
<dbReference type="PANTHER" id="PTHR43114">
    <property type="entry name" value="ADENINE DEAMINASE"/>
    <property type="match status" value="1"/>
</dbReference>
<dbReference type="GO" id="GO:0006146">
    <property type="term" value="P:adenine catabolic process"/>
    <property type="evidence" value="ECO:0007669"/>
    <property type="project" value="UniProtKB-UniRule"/>
</dbReference>
<keyword evidence="7" id="KW-1185">Reference proteome</keyword>
<feature type="site" description="Important for catalytic activity" evidence="4">
    <location>
        <position position="228"/>
    </location>
</feature>
<evidence type="ECO:0000256" key="4">
    <source>
        <dbReference type="HAMAP-Rule" id="MF_01962"/>
    </source>
</evidence>
<dbReference type="GO" id="GO:0005829">
    <property type="term" value="C:cytosol"/>
    <property type="evidence" value="ECO:0007669"/>
    <property type="project" value="TreeGrafter"/>
</dbReference>
<dbReference type="Proteomes" id="UP000325516">
    <property type="component" value="Chromosome"/>
</dbReference>
<dbReference type="GO" id="GO:0008270">
    <property type="term" value="F:zinc ion binding"/>
    <property type="evidence" value="ECO:0007669"/>
    <property type="project" value="UniProtKB-UniRule"/>
</dbReference>
<accession>A0A5J6KZU2</accession>
<name>A0A5J6KZU2_9MICO</name>
<feature type="binding site" evidence="4">
    <location>
        <position position="202"/>
    </location>
    <ligand>
        <name>Zn(2+)</name>
        <dbReference type="ChEBI" id="CHEBI:29105"/>
        <note>catalytic</note>
    </ligand>
</feature>
<dbReference type="HAMAP" id="MF_01962">
    <property type="entry name" value="Adenine_deaminase"/>
    <property type="match status" value="1"/>
</dbReference>
<evidence type="ECO:0000313" key="7">
    <source>
        <dbReference type="Proteomes" id="UP000325516"/>
    </source>
</evidence>
<gene>
    <name evidence="6" type="primary">add</name>
    <name evidence="6" type="ORF">F6J85_00580</name>
</gene>
<keyword evidence="2 4" id="KW-0378">Hydrolase</keyword>
<evidence type="ECO:0000256" key="1">
    <source>
        <dbReference type="ARBA" id="ARBA00022723"/>
    </source>
</evidence>
<evidence type="ECO:0000256" key="2">
    <source>
        <dbReference type="ARBA" id="ARBA00022801"/>
    </source>
</evidence>
<keyword evidence="1 4" id="KW-0479">Metal-binding</keyword>
<evidence type="ECO:0000259" key="5">
    <source>
        <dbReference type="Pfam" id="PF00962"/>
    </source>
</evidence>
<feature type="binding site" evidence="4">
    <location>
        <position position="284"/>
    </location>
    <ligand>
        <name>substrate</name>
    </ligand>
</feature>
<dbReference type="Pfam" id="PF00962">
    <property type="entry name" value="A_deaminase"/>
    <property type="match status" value="1"/>
</dbReference>
<keyword evidence="3 4" id="KW-0862">Zinc</keyword>
<dbReference type="PANTHER" id="PTHR43114:SF7">
    <property type="entry name" value="ADENOSINE DEAMINASE DOMAIN-CONTAINING PROTEIN"/>
    <property type="match status" value="1"/>
</dbReference>
<dbReference type="EC" id="3.5.4.2" evidence="4"/>
<dbReference type="SUPFAM" id="SSF51556">
    <property type="entry name" value="Metallo-dependent hydrolases"/>
    <property type="match status" value="1"/>
</dbReference>
<comment type="caution">
    <text evidence="4">Lacks conserved residue(s) required for the propagation of feature annotation.</text>
</comment>
<dbReference type="EMBL" id="CP044232">
    <property type="protein sequence ID" value="QEW01735.1"/>
    <property type="molecule type" value="Genomic_DNA"/>
</dbReference>
<feature type="binding site" evidence="4">
    <location>
        <position position="22"/>
    </location>
    <ligand>
        <name>Zn(2+)</name>
        <dbReference type="ChEBI" id="CHEBI:29105"/>
        <note>catalytic</note>
    </ligand>
</feature>
<dbReference type="InterPro" id="IPR032466">
    <property type="entry name" value="Metal_Hydrolase"/>
</dbReference>
<comment type="similarity">
    <text evidence="4">Belongs to the metallo-dependent hydrolases superfamily. Adenosine and AMP deaminases family. Adenine deaminase type 2 subfamily.</text>
</comment>